<accession>A0A4U5MY02</accession>
<name>A0A4U5MY02_POPAL</name>
<proteinExistence type="predicted"/>
<feature type="region of interest" description="Disordered" evidence="1">
    <location>
        <begin position="64"/>
        <end position="103"/>
    </location>
</feature>
<dbReference type="AlphaFoldDB" id="A0A4U5MY02"/>
<organism evidence="2">
    <name type="scientific">Populus alba</name>
    <name type="common">White poplar</name>
    <dbReference type="NCBI Taxonomy" id="43335"/>
    <lineage>
        <taxon>Eukaryota</taxon>
        <taxon>Viridiplantae</taxon>
        <taxon>Streptophyta</taxon>
        <taxon>Embryophyta</taxon>
        <taxon>Tracheophyta</taxon>
        <taxon>Spermatophyta</taxon>
        <taxon>Magnoliopsida</taxon>
        <taxon>eudicotyledons</taxon>
        <taxon>Gunneridae</taxon>
        <taxon>Pentapetalae</taxon>
        <taxon>rosids</taxon>
        <taxon>fabids</taxon>
        <taxon>Malpighiales</taxon>
        <taxon>Salicaceae</taxon>
        <taxon>Saliceae</taxon>
        <taxon>Populus</taxon>
    </lineage>
</organism>
<dbReference type="EMBL" id="RCHU01001160">
    <property type="protein sequence ID" value="TKR74768.1"/>
    <property type="molecule type" value="Genomic_DNA"/>
</dbReference>
<protein>
    <submittedName>
        <fullName evidence="2">Uncharacterized protein</fullName>
    </submittedName>
</protein>
<reference evidence="2" key="1">
    <citation type="submission" date="2018-10" db="EMBL/GenBank/DDBJ databases">
        <title>Population genomic analysis revealed the cold adaptation of white poplar.</title>
        <authorList>
            <person name="Liu Y.-J."/>
        </authorList>
    </citation>
    <scope>NUCLEOTIDE SEQUENCE [LARGE SCALE GENOMIC DNA]</scope>
    <source>
        <strain evidence="2">PAL-ZL1</strain>
    </source>
</reference>
<evidence type="ECO:0000313" key="2">
    <source>
        <dbReference type="EMBL" id="TKR74768.1"/>
    </source>
</evidence>
<feature type="compositionally biased region" description="Basic and acidic residues" evidence="1">
    <location>
        <begin position="87"/>
        <end position="103"/>
    </location>
</feature>
<gene>
    <name evidence="2" type="ORF">D5086_0000292350</name>
</gene>
<evidence type="ECO:0000256" key="1">
    <source>
        <dbReference type="SAM" id="MobiDB-lite"/>
    </source>
</evidence>
<comment type="caution">
    <text evidence="2">The sequence shown here is derived from an EMBL/GenBank/DDBJ whole genome shotgun (WGS) entry which is preliminary data.</text>
</comment>
<sequence length="103" mass="11218">MATTLPAFFQKNADGTPISFLFKGTSPSISTCKEEEDLLLVCMLLRLSDRALFMDGSARGKDAQERCKRGRGSLLGGKNLQKQYGRGKKEASRIGVEKDAMGS</sequence>